<protein>
    <submittedName>
        <fullName evidence="1">HAD superfamily hydrolase (TIGR01493 family)/HAD superfamily hydrolase (TIGR01509 family)/HAD superfamily hydrolase (TIGR01549 family)</fullName>
    </submittedName>
</protein>
<keyword evidence="1" id="KW-0378">Hydrolase</keyword>
<sequence length="230" mass="24861">MVGGVMFDFSGTLMRVESAEQALRGVLGSSGPKMDDAEFTACAGRLEAMGAIPGGAPPREVPAHVAALWRDREDLSAEFHRACYTGLARAAGLPDPALADALYDRSSLPVAWRPYPDAEKTLHALRERGIRLAVVSNIGWDPRPVLKFHGLDRYFDVLILSYEVGVEKPDPRIFQAACDELGLPPADVLMVGDDRQADTGAAALGCRVHLVDHLPVDLRPDSLARVLDLI</sequence>
<proteinExistence type="predicted"/>
<organism evidence="1 2">
    <name type="scientific">Actinocorallia herbida</name>
    <dbReference type="NCBI Taxonomy" id="58109"/>
    <lineage>
        <taxon>Bacteria</taxon>
        <taxon>Bacillati</taxon>
        <taxon>Actinomycetota</taxon>
        <taxon>Actinomycetes</taxon>
        <taxon>Streptosporangiales</taxon>
        <taxon>Thermomonosporaceae</taxon>
        <taxon>Actinocorallia</taxon>
    </lineage>
</organism>
<dbReference type="SUPFAM" id="SSF56784">
    <property type="entry name" value="HAD-like"/>
    <property type="match status" value="1"/>
</dbReference>
<dbReference type="InterPro" id="IPR023214">
    <property type="entry name" value="HAD_sf"/>
</dbReference>
<keyword evidence="2" id="KW-1185">Reference proteome</keyword>
<dbReference type="InterPro" id="IPR006439">
    <property type="entry name" value="HAD-SF_hydro_IA"/>
</dbReference>
<dbReference type="Gene3D" id="3.40.50.1000">
    <property type="entry name" value="HAD superfamily/HAD-like"/>
    <property type="match status" value="1"/>
</dbReference>
<name>A0A3N1CVT9_9ACTN</name>
<dbReference type="NCBIfam" id="TIGR01509">
    <property type="entry name" value="HAD-SF-IA-v3"/>
    <property type="match status" value="1"/>
</dbReference>
<evidence type="ECO:0000313" key="2">
    <source>
        <dbReference type="Proteomes" id="UP000272400"/>
    </source>
</evidence>
<dbReference type="SFLD" id="SFLDG01129">
    <property type="entry name" value="C1.5:_HAD__Beta-PGM__Phosphata"/>
    <property type="match status" value="1"/>
</dbReference>
<evidence type="ECO:0000313" key="1">
    <source>
        <dbReference type="EMBL" id="ROO85364.1"/>
    </source>
</evidence>
<dbReference type="PANTHER" id="PTHR46649">
    <property type="match status" value="1"/>
</dbReference>
<reference evidence="1 2" key="1">
    <citation type="submission" date="2018-11" db="EMBL/GenBank/DDBJ databases">
        <title>Sequencing the genomes of 1000 actinobacteria strains.</title>
        <authorList>
            <person name="Klenk H.-P."/>
        </authorList>
    </citation>
    <scope>NUCLEOTIDE SEQUENCE [LARGE SCALE GENOMIC DNA]</scope>
    <source>
        <strain evidence="1 2">DSM 44254</strain>
    </source>
</reference>
<dbReference type="RefSeq" id="WP_211359716.1">
    <property type="nucleotide sequence ID" value="NZ_RJKE01000001.1"/>
</dbReference>
<dbReference type="PRINTS" id="PR00413">
    <property type="entry name" value="HADHALOGNASE"/>
</dbReference>
<dbReference type="InterPro" id="IPR036412">
    <property type="entry name" value="HAD-like_sf"/>
</dbReference>
<dbReference type="NCBIfam" id="TIGR01549">
    <property type="entry name" value="HAD-SF-IA-v1"/>
    <property type="match status" value="1"/>
</dbReference>
<dbReference type="SFLD" id="SFLDS00003">
    <property type="entry name" value="Haloacid_Dehalogenase"/>
    <property type="match status" value="1"/>
</dbReference>
<gene>
    <name evidence="1" type="ORF">EDD29_2907</name>
</gene>
<comment type="caution">
    <text evidence="1">The sequence shown here is derived from an EMBL/GenBank/DDBJ whole genome shotgun (WGS) entry which is preliminary data.</text>
</comment>
<dbReference type="Proteomes" id="UP000272400">
    <property type="component" value="Unassembled WGS sequence"/>
</dbReference>
<dbReference type="AlphaFoldDB" id="A0A3N1CVT9"/>
<dbReference type="PANTHER" id="PTHR46649:SF4">
    <property type="entry name" value="HALOACID DEHALOGENASE-LIKE HYDROLASE (HAD) SUPERFAMILY PROTEIN"/>
    <property type="match status" value="1"/>
</dbReference>
<dbReference type="EMBL" id="RJKE01000001">
    <property type="protein sequence ID" value="ROO85364.1"/>
    <property type="molecule type" value="Genomic_DNA"/>
</dbReference>
<dbReference type="Pfam" id="PF00702">
    <property type="entry name" value="Hydrolase"/>
    <property type="match status" value="1"/>
</dbReference>
<dbReference type="GO" id="GO:0016787">
    <property type="term" value="F:hydrolase activity"/>
    <property type="evidence" value="ECO:0007669"/>
    <property type="project" value="UniProtKB-KW"/>
</dbReference>
<accession>A0A3N1CVT9</accession>